<name>A0A3S0KBD9_9GAMM</name>
<evidence type="ECO:0000256" key="1">
    <source>
        <dbReference type="ARBA" id="ARBA00008416"/>
    </source>
</evidence>
<keyword evidence="2" id="KW-0408">Iron</keyword>
<evidence type="ECO:0000313" key="7">
    <source>
        <dbReference type="EMBL" id="RTR39705.1"/>
    </source>
</evidence>
<comment type="cofactor">
    <cofactor evidence="2">
        <name>Fe cation</name>
        <dbReference type="ChEBI" id="CHEBI:24875"/>
    </cofactor>
    <text evidence="2">Binds 1 Fe cation per subunit.</text>
</comment>
<reference evidence="7 8" key="1">
    <citation type="submission" date="2018-12" db="EMBL/GenBank/DDBJ databases">
        <authorList>
            <person name="Yu L."/>
        </authorList>
    </citation>
    <scope>NUCLEOTIDE SEQUENCE [LARGE SCALE GENOMIC DNA]</scope>
    <source>
        <strain evidence="7 8">HAW-EB2</strain>
    </source>
</reference>
<dbReference type="InterPro" id="IPR011051">
    <property type="entry name" value="RmlC_Cupin_sf"/>
</dbReference>
<dbReference type="Pfam" id="PF02678">
    <property type="entry name" value="Pirin"/>
    <property type="match status" value="1"/>
</dbReference>
<sequence length="247" mass="26645">MISLRPADQRGEVDIGWLNSQHTFSFGDYYDPQHMGFSALRVINDDLVTPGAGFSTHGHRDMEIISYVQSGSIAHKDSEGNIKVLSAGEFQLMSAGSGITHSEYNASQTEPLKFLQIWIQPNALGGTPGYQQKNFGQAEGLTTIASPYGENRGEKGGETGGEKGKEGGGFELKQDATLSQLILAPKSEQVYQIEAGRNIYVHHVAGQLSIEDNPLIAGDGAKITDMQAITFVNASDRQATSLIFNLP</sequence>
<dbReference type="OrthoDB" id="9780903at2"/>
<feature type="binding site" evidence="2">
    <location>
        <position position="57"/>
    </location>
    <ligand>
        <name>Fe cation</name>
        <dbReference type="ChEBI" id="CHEBI:24875"/>
    </ligand>
</feature>
<dbReference type="SUPFAM" id="SSF51182">
    <property type="entry name" value="RmlC-like cupins"/>
    <property type="match status" value="1"/>
</dbReference>
<dbReference type="Gene3D" id="2.60.120.10">
    <property type="entry name" value="Jelly Rolls"/>
    <property type="match status" value="2"/>
</dbReference>
<feature type="binding site" evidence="2">
    <location>
        <position position="103"/>
    </location>
    <ligand>
        <name>Fe cation</name>
        <dbReference type="ChEBI" id="CHEBI:24875"/>
    </ligand>
</feature>
<keyword evidence="8" id="KW-1185">Reference proteome</keyword>
<organism evidence="7 8">
    <name type="scientific">Shewanella canadensis</name>
    <dbReference type="NCBI Taxonomy" id="271096"/>
    <lineage>
        <taxon>Bacteria</taxon>
        <taxon>Pseudomonadati</taxon>
        <taxon>Pseudomonadota</taxon>
        <taxon>Gammaproteobacteria</taxon>
        <taxon>Alteromonadales</taxon>
        <taxon>Shewanellaceae</taxon>
        <taxon>Shewanella</taxon>
    </lineage>
</organism>
<dbReference type="PIRSF" id="PIRSF006232">
    <property type="entry name" value="Pirin"/>
    <property type="match status" value="1"/>
</dbReference>
<feature type="compositionally biased region" description="Basic and acidic residues" evidence="4">
    <location>
        <begin position="151"/>
        <end position="170"/>
    </location>
</feature>
<evidence type="ECO:0000256" key="2">
    <source>
        <dbReference type="PIRSR" id="PIRSR006232-1"/>
    </source>
</evidence>
<dbReference type="AlphaFoldDB" id="A0A3S0KBD9"/>
<dbReference type="InterPro" id="IPR014710">
    <property type="entry name" value="RmlC-like_jellyroll"/>
</dbReference>
<feature type="binding site" evidence="2">
    <location>
        <position position="101"/>
    </location>
    <ligand>
        <name>Fe cation</name>
        <dbReference type="ChEBI" id="CHEBI:24875"/>
    </ligand>
</feature>
<dbReference type="EMBL" id="RXNU01000003">
    <property type="protein sequence ID" value="RTR39705.1"/>
    <property type="molecule type" value="Genomic_DNA"/>
</dbReference>
<dbReference type="RefSeq" id="WP_126519718.1">
    <property type="nucleotide sequence ID" value="NZ_RXNU01000003.1"/>
</dbReference>
<dbReference type="CDD" id="cd02910">
    <property type="entry name" value="cupin_Yhhw_N"/>
    <property type="match status" value="1"/>
</dbReference>
<evidence type="ECO:0000256" key="3">
    <source>
        <dbReference type="RuleBase" id="RU003457"/>
    </source>
</evidence>
<evidence type="ECO:0000259" key="6">
    <source>
        <dbReference type="Pfam" id="PF17954"/>
    </source>
</evidence>
<protein>
    <submittedName>
        <fullName evidence="7">Pirin family protein</fullName>
    </submittedName>
</protein>
<dbReference type="Pfam" id="PF17954">
    <property type="entry name" value="Pirin_C_2"/>
    <property type="match status" value="1"/>
</dbReference>
<dbReference type="InterPro" id="IPR012093">
    <property type="entry name" value="Pirin"/>
</dbReference>
<feature type="domain" description="Pirin N-terminal" evidence="5">
    <location>
        <begin position="8"/>
        <end position="119"/>
    </location>
</feature>
<proteinExistence type="inferred from homology"/>
<dbReference type="InterPro" id="IPR041602">
    <property type="entry name" value="Quercetinase_C"/>
</dbReference>
<feature type="binding site" evidence="2">
    <location>
        <position position="59"/>
    </location>
    <ligand>
        <name>Fe cation</name>
        <dbReference type="ChEBI" id="CHEBI:24875"/>
    </ligand>
</feature>
<keyword evidence="2" id="KW-0479">Metal-binding</keyword>
<accession>A0A3S0KBD9</accession>
<dbReference type="Proteomes" id="UP000267448">
    <property type="component" value="Unassembled WGS sequence"/>
</dbReference>
<evidence type="ECO:0000259" key="5">
    <source>
        <dbReference type="Pfam" id="PF02678"/>
    </source>
</evidence>
<dbReference type="PANTHER" id="PTHR43212:SF3">
    <property type="entry name" value="QUERCETIN 2,3-DIOXYGENASE"/>
    <property type="match status" value="1"/>
</dbReference>
<comment type="caution">
    <text evidence="7">The sequence shown here is derived from an EMBL/GenBank/DDBJ whole genome shotgun (WGS) entry which is preliminary data.</text>
</comment>
<gene>
    <name evidence="7" type="ORF">EKG38_07865</name>
</gene>
<feature type="region of interest" description="Disordered" evidence="4">
    <location>
        <begin position="145"/>
        <end position="170"/>
    </location>
</feature>
<dbReference type="PANTHER" id="PTHR43212">
    <property type="entry name" value="QUERCETIN 2,3-DIOXYGENASE"/>
    <property type="match status" value="1"/>
</dbReference>
<evidence type="ECO:0000256" key="4">
    <source>
        <dbReference type="SAM" id="MobiDB-lite"/>
    </source>
</evidence>
<evidence type="ECO:0000313" key="8">
    <source>
        <dbReference type="Proteomes" id="UP000267448"/>
    </source>
</evidence>
<dbReference type="InterPro" id="IPR003829">
    <property type="entry name" value="Pirin_N_dom"/>
</dbReference>
<comment type="similarity">
    <text evidence="1 3">Belongs to the pirin family.</text>
</comment>
<dbReference type="GO" id="GO:0046872">
    <property type="term" value="F:metal ion binding"/>
    <property type="evidence" value="ECO:0007669"/>
    <property type="project" value="UniProtKB-KW"/>
</dbReference>
<feature type="domain" description="Quercetin 2,3-dioxygenase C-terminal cupin" evidence="6">
    <location>
        <begin position="166"/>
        <end position="246"/>
    </location>
</feature>